<feature type="region of interest" description="Disordered" evidence="1">
    <location>
        <begin position="1"/>
        <end position="21"/>
    </location>
</feature>
<reference evidence="2" key="1">
    <citation type="submission" date="2020-10" db="EMBL/GenBank/DDBJ databases">
        <title>Genome Sequence of Monilinia vaccinii-corymbosi Sheds Light on Mummy Berry Disease Infection of Blueberry and Mating Type.</title>
        <authorList>
            <person name="Yow A.G."/>
            <person name="Zhang Y."/>
            <person name="Bansal K."/>
            <person name="Eacker S.M."/>
            <person name="Sullivan S."/>
            <person name="Liachko I."/>
            <person name="Cubeta M.A."/>
            <person name="Rollins J.A."/>
            <person name="Ashrafi H."/>
        </authorList>
    </citation>
    <scope>NUCLEOTIDE SEQUENCE</scope>
    <source>
        <strain evidence="2">RL-1</strain>
    </source>
</reference>
<evidence type="ECO:0000313" key="3">
    <source>
        <dbReference type="Proteomes" id="UP000672032"/>
    </source>
</evidence>
<dbReference type="AlphaFoldDB" id="A0A8A3PAG0"/>
<evidence type="ECO:0000256" key="1">
    <source>
        <dbReference type="SAM" id="MobiDB-lite"/>
    </source>
</evidence>
<dbReference type="Proteomes" id="UP000672032">
    <property type="component" value="Chromosome 2"/>
</dbReference>
<feature type="compositionally biased region" description="Polar residues" evidence="1">
    <location>
        <begin position="1"/>
        <end position="14"/>
    </location>
</feature>
<sequence>MSIRLSASSQSDSTEAFAATC</sequence>
<protein>
    <submittedName>
        <fullName evidence="2">Uncharacterized protein</fullName>
    </submittedName>
</protein>
<dbReference type="EMBL" id="CP063406">
    <property type="protein sequence ID" value="QSZ31317.1"/>
    <property type="molecule type" value="Genomic_DNA"/>
</dbReference>
<keyword evidence="3" id="KW-1185">Reference proteome</keyword>
<proteinExistence type="predicted"/>
<name>A0A8A3PAG0_9HELO</name>
<gene>
    <name evidence="2" type="ORF">DSL72_000880</name>
</gene>
<evidence type="ECO:0000313" key="2">
    <source>
        <dbReference type="EMBL" id="QSZ31317.1"/>
    </source>
</evidence>
<accession>A0A8A3PAG0</accession>
<organism evidence="2 3">
    <name type="scientific">Monilinia vaccinii-corymbosi</name>
    <dbReference type="NCBI Taxonomy" id="61207"/>
    <lineage>
        <taxon>Eukaryota</taxon>
        <taxon>Fungi</taxon>
        <taxon>Dikarya</taxon>
        <taxon>Ascomycota</taxon>
        <taxon>Pezizomycotina</taxon>
        <taxon>Leotiomycetes</taxon>
        <taxon>Helotiales</taxon>
        <taxon>Sclerotiniaceae</taxon>
        <taxon>Monilinia</taxon>
    </lineage>
</organism>